<dbReference type="STRING" id="1117647.M5M_08385"/>
<dbReference type="OrthoDB" id="5905880at2"/>
<dbReference type="RefSeq" id="WP_015047031.1">
    <property type="nucleotide sequence ID" value="NC_018868.3"/>
</dbReference>
<evidence type="ECO:0008006" key="4">
    <source>
        <dbReference type="Google" id="ProtNLM"/>
    </source>
</evidence>
<evidence type="ECO:0000313" key="3">
    <source>
        <dbReference type="Proteomes" id="UP000000466"/>
    </source>
</evidence>
<evidence type="ECO:0000313" key="2">
    <source>
        <dbReference type="EMBL" id="AFU98866.1"/>
    </source>
</evidence>
<keyword evidence="1" id="KW-0472">Membrane</keyword>
<dbReference type="AlphaFoldDB" id="K4KIL4"/>
<dbReference type="HOGENOM" id="CLU_118626_0_0_6"/>
<proteinExistence type="predicted"/>
<accession>K4KIL4</accession>
<keyword evidence="3" id="KW-1185">Reference proteome</keyword>
<evidence type="ECO:0000256" key="1">
    <source>
        <dbReference type="SAM" id="Phobius"/>
    </source>
</evidence>
<dbReference type="KEGG" id="saga:M5M_08385"/>
<sequence>MQRLYYLADNAEAASHITNDLCLQGLPPGNVHLVAENDAELERRHLPTANLLETTDLLPAGESGLLLGLAVGSLACLLMWAGGWLSEAGPLAYIGLFIFCTGLGTWLGGFVGLSLRHYKLTGFKAALDRGKVLVMVDTDSPRIARMMSHHPEAQAAGNGSTWNNPLHPHHL</sequence>
<dbReference type="EMBL" id="CP003746">
    <property type="protein sequence ID" value="AFU98866.1"/>
    <property type="molecule type" value="Genomic_DNA"/>
</dbReference>
<protein>
    <recommendedName>
        <fullName evidence="4">NAD/FAD-utilizing enzyme</fullName>
    </recommendedName>
</protein>
<name>K4KIL4_SIMAS</name>
<dbReference type="eggNOG" id="ENOG502ZCUF">
    <property type="taxonomic scope" value="Bacteria"/>
</dbReference>
<keyword evidence="1" id="KW-1133">Transmembrane helix</keyword>
<organism evidence="2 3">
    <name type="scientific">Simiduia agarivorans (strain DSM 21679 / JCM 13881 / BCRC 17597 / SA1)</name>
    <dbReference type="NCBI Taxonomy" id="1117647"/>
    <lineage>
        <taxon>Bacteria</taxon>
        <taxon>Pseudomonadati</taxon>
        <taxon>Pseudomonadota</taxon>
        <taxon>Gammaproteobacteria</taxon>
        <taxon>Cellvibrionales</taxon>
        <taxon>Cellvibrionaceae</taxon>
        <taxon>Simiduia</taxon>
    </lineage>
</organism>
<reference evidence="2 3" key="1">
    <citation type="journal article" date="2013" name="Genome Announc.">
        <title>Complete genome sequence of Simiduia agarivorans SA1(T), a marine bacterium able to degrade a variety of polysaccharides.</title>
        <authorList>
            <person name="Lin S.Y."/>
            <person name="Shieh W.Y."/>
            <person name="Chen J.S."/>
            <person name="Tang S.L."/>
        </authorList>
    </citation>
    <scope>NUCLEOTIDE SEQUENCE [LARGE SCALE GENOMIC DNA]</scope>
    <source>
        <strain evidence="3">DSM 21679 / JCM 13881 / BCRC 17597 / SA1</strain>
    </source>
</reference>
<feature type="transmembrane region" description="Helical" evidence="1">
    <location>
        <begin position="91"/>
        <end position="115"/>
    </location>
</feature>
<dbReference type="Proteomes" id="UP000000466">
    <property type="component" value="Chromosome"/>
</dbReference>
<gene>
    <name evidence="2" type="ordered locus">M5M_08385</name>
</gene>
<keyword evidence="1" id="KW-0812">Transmembrane</keyword>
<feature type="transmembrane region" description="Helical" evidence="1">
    <location>
        <begin position="65"/>
        <end position="85"/>
    </location>
</feature>